<dbReference type="InterPro" id="IPR052514">
    <property type="entry name" value="SAM-dependent_MTase"/>
</dbReference>
<dbReference type="PANTHER" id="PTHR34203">
    <property type="entry name" value="METHYLTRANSFERASE, FKBM FAMILY PROTEIN"/>
    <property type="match status" value="1"/>
</dbReference>
<dbReference type="CDD" id="cd02440">
    <property type="entry name" value="AdoMet_MTases"/>
    <property type="match status" value="1"/>
</dbReference>
<dbReference type="GO" id="GO:0032259">
    <property type="term" value="P:methylation"/>
    <property type="evidence" value="ECO:0007669"/>
    <property type="project" value="UniProtKB-KW"/>
</dbReference>
<dbReference type="GO" id="GO:0008168">
    <property type="term" value="F:methyltransferase activity"/>
    <property type="evidence" value="ECO:0007669"/>
    <property type="project" value="UniProtKB-KW"/>
</dbReference>
<protein>
    <submittedName>
        <fullName evidence="4">Methyltransferase FkbM family</fullName>
    </submittedName>
</protein>
<feature type="transmembrane region" description="Helical" evidence="1">
    <location>
        <begin position="394"/>
        <end position="413"/>
    </location>
</feature>
<keyword evidence="1" id="KW-0812">Transmembrane</keyword>
<keyword evidence="1" id="KW-0472">Membrane</keyword>
<keyword evidence="4" id="KW-0489">Methyltransferase</keyword>
<dbReference type="AlphaFoldDB" id="A0A0G1EQX6"/>
<feature type="domain" description="Methyltransferase" evidence="3">
    <location>
        <begin position="34"/>
        <end position="117"/>
    </location>
</feature>
<dbReference type="Proteomes" id="UP000034543">
    <property type="component" value="Unassembled WGS sequence"/>
</dbReference>
<feature type="transmembrane region" description="Helical" evidence="1">
    <location>
        <begin position="486"/>
        <end position="507"/>
    </location>
</feature>
<proteinExistence type="predicted"/>
<dbReference type="STRING" id="1618436.UV59_C0007G0034"/>
<dbReference type="Gene3D" id="3.40.50.150">
    <property type="entry name" value="Vaccinia Virus protein VP39"/>
    <property type="match status" value="2"/>
</dbReference>
<dbReference type="NCBIfam" id="TIGR01444">
    <property type="entry name" value="fkbM_fam"/>
    <property type="match status" value="1"/>
</dbReference>
<feature type="transmembrane region" description="Helical" evidence="1">
    <location>
        <begin position="621"/>
        <end position="643"/>
    </location>
</feature>
<dbReference type="SUPFAM" id="SSF53335">
    <property type="entry name" value="S-adenosyl-L-methionine-dependent methyltransferases"/>
    <property type="match status" value="2"/>
</dbReference>
<evidence type="ECO:0000259" key="3">
    <source>
        <dbReference type="Pfam" id="PF13649"/>
    </source>
</evidence>
<feature type="transmembrane region" description="Helical" evidence="1">
    <location>
        <begin position="419"/>
        <end position="437"/>
    </location>
</feature>
<reference evidence="4 5" key="1">
    <citation type="journal article" date="2015" name="Nature">
        <title>rRNA introns, odd ribosomes, and small enigmatic genomes across a large radiation of phyla.</title>
        <authorList>
            <person name="Brown C.T."/>
            <person name="Hug L.A."/>
            <person name="Thomas B.C."/>
            <person name="Sharon I."/>
            <person name="Castelle C.J."/>
            <person name="Singh A."/>
            <person name="Wilkins M.J."/>
            <person name="Williams K.H."/>
            <person name="Banfield J.F."/>
        </authorList>
    </citation>
    <scope>NUCLEOTIDE SEQUENCE [LARGE SCALE GENOMIC DNA]</scope>
</reference>
<dbReference type="Pfam" id="PF05050">
    <property type="entry name" value="Methyltransf_21"/>
    <property type="match status" value="1"/>
</dbReference>
<comment type="caution">
    <text evidence="4">The sequence shown here is derived from an EMBL/GenBank/DDBJ whole genome shotgun (WGS) entry which is preliminary data.</text>
</comment>
<dbReference type="Pfam" id="PF13649">
    <property type="entry name" value="Methyltransf_25"/>
    <property type="match status" value="1"/>
</dbReference>
<dbReference type="InterPro" id="IPR006342">
    <property type="entry name" value="FkbM_mtfrase"/>
</dbReference>
<feature type="domain" description="Methyltransferase FkbM" evidence="2">
    <location>
        <begin position="840"/>
        <end position="995"/>
    </location>
</feature>
<sequence length="1031" mass="119738">MSNSVFDTPEAQQINQARMEHLDSLSLSLDHKSVLDVGCGIGYLAQFFLQKKCQVLAIDGRKENIAELKFRYPNLKAKVLDVETDNLSKLGKFEVVFCYGLLYHLSQPELVLKKLAQRARKLLLLETCILDKKGVALQIVKDPNTRNQGLREQGCRPTPTFVFHILKKAGFRFIYRPKKTPRHPDFQFIYLNDNKDTRDGHLLRQIFVVSHVKLTNSNLIQVTDGNEFHRHTPAQTLELCIKTVLKNYKKWLFSLKSNLSAVNQSYLGLGLASLLLFIFLTVFFLPRLMPRRNYLQHFYWWFAWDNVVKSQKLYYKNFNLELYTAKDNEYYEAVKTADKIIGLKYDPVNVTAKIPLSQPLRVLYPLYPLILLIEILVTSSLTQPYFDINVIQNLQFFINLTSFVFIFLTLYFISKRPLVTLVSLVTVLFVYQKLVLLNIEQFMTINESSFFFLFVSLALMLLTLFSKTKRWLYLDAAAGVLGVANLLRGEFIFLSFTTLGIALYFWWIHRPRLHLRNRLVIILLVLFTLPLLWGLRNIYQYRIPTIGRTQNWQHLYQNLGEYPNPWGIINTDEWTWNFVEKHGYAYGTFAADQFLKTQYFAAFRERPDIILTNFASRTIDIASAVFPLGKSFLLLLALVLIICFRRKEMKRVLPLIGYFVTLWLLMGFVLFGGINKYVYHASLLSLTIFALFIQILIINVATWNLNLLYHVISGKPLSVSDMEKIKDWFEKKFSHWPTGRLKMLLEWLYRPRKLAPLDNWNTAYQPAQVSAYRLLIQFLEEKLTGLNKKTTLTLCWYFRSKITVSLATDVSECLFKGGYYEPNELFALSTLLKRGMTFVDIGAHIGLYTLFASALVGRSGKVIAFEPSSREYRLLRMNTRKYLQTKIFNQAISSHSTTLQLSIAPHKHDGHNTLGNFLYPWVKAIRKETVHTTTLDKFLISHPLLGVDVIKIDVEGHEDYVLKGAVNTLKKYRPLLLIEISSRRTLVRLRRYGYRFYVFEADLSRFVSLGQQKIIGTLNVFASCTPLADRI</sequence>
<feature type="transmembrane region" description="Helical" evidence="1">
    <location>
        <begin position="655"/>
        <end position="674"/>
    </location>
</feature>
<dbReference type="PANTHER" id="PTHR34203:SF15">
    <property type="entry name" value="SLL1173 PROTEIN"/>
    <property type="match status" value="1"/>
</dbReference>
<keyword evidence="1" id="KW-1133">Transmembrane helix</keyword>
<evidence type="ECO:0000256" key="1">
    <source>
        <dbReference type="SAM" id="Phobius"/>
    </source>
</evidence>
<feature type="transmembrane region" description="Helical" evidence="1">
    <location>
        <begin position="362"/>
        <end position="382"/>
    </location>
</feature>
<dbReference type="InterPro" id="IPR029063">
    <property type="entry name" value="SAM-dependent_MTases_sf"/>
</dbReference>
<dbReference type="InterPro" id="IPR041698">
    <property type="entry name" value="Methyltransf_25"/>
</dbReference>
<gene>
    <name evidence="4" type="ORF">UV59_C0007G0034</name>
</gene>
<dbReference type="EMBL" id="LCFB01000007">
    <property type="protein sequence ID" value="KKS85451.1"/>
    <property type="molecule type" value="Genomic_DNA"/>
</dbReference>
<feature type="transmembrane region" description="Helical" evidence="1">
    <location>
        <begin position="519"/>
        <end position="539"/>
    </location>
</feature>
<evidence type="ECO:0000259" key="2">
    <source>
        <dbReference type="Pfam" id="PF05050"/>
    </source>
</evidence>
<name>A0A0G1EQX6_9BACT</name>
<keyword evidence="4" id="KW-0808">Transferase</keyword>
<organism evidence="4 5">
    <name type="scientific">Candidatus Gottesmanbacteria bacterium GW2011_GWA1_43_11</name>
    <dbReference type="NCBI Taxonomy" id="1618436"/>
    <lineage>
        <taxon>Bacteria</taxon>
        <taxon>Candidatus Gottesmaniibacteriota</taxon>
    </lineage>
</organism>
<feature type="transmembrane region" description="Helical" evidence="1">
    <location>
        <begin position="266"/>
        <end position="285"/>
    </location>
</feature>
<evidence type="ECO:0000313" key="5">
    <source>
        <dbReference type="Proteomes" id="UP000034543"/>
    </source>
</evidence>
<feature type="transmembrane region" description="Helical" evidence="1">
    <location>
        <begin position="686"/>
        <end position="709"/>
    </location>
</feature>
<evidence type="ECO:0000313" key="4">
    <source>
        <dbReference type="EMBL" id="KKS85451.1"/>
    </source>
</evidence>
<feature type="transmembrane region" description="Helical" evidence="1">
    <location>
        <begin position="449"/>
        <end position="466"/>
    </location>
</feature>
<accession>A0A0G1EQX6</accession>